<dbReference type="PANTHER" id="PTHR43335:SF2">
    <property type="entry name" value="ABC TRANSPORTER, ATP-BINDING PROTEIN"/>
    <property type="match status" value="1"/>
</dbReference>
<proteinExistence type="inferred from homology"/>
<dbReference type="AlphaFoldDB" id="A0A099I646"/>
<dbReference type="EMBL" id="JQIF01000054">
    <property type="protein sequence ID" value="KGJ52752.1"/>
    <property type="molecule type" value="Genomic_DNA"/>
</dbReference>
<gene>
    <name evidence="6" type="ORF">CIAN88_13025</name>
</gene>
<dbReference type="PANTHER" id="PTHR43335">
    <property type="entry name" value="ABC TRANSPORTER, ATP-BINDING PROTEIN"/>
    <property type="match status" value="1"/>
</dbReference>
<dbReference type="GO" id="GO:0005524">
    <property type="term" value="F:ATP binding"/>
    <property type="evidence" value="ECO:0007669"/>
    <property type="project" value="UniProtKB-KW"/>
</dbReference>
<dbReference type="Gene3D" id="3.40.50.300">
    <property type="entry name" value="P-loop containing nucleotide triphosphate hydrolases"/>
    <property type="match status" value="1"/>
</dbReference>
<keyword evidence="3" id="KW-0547">Nucleotide-binding</keyword>
<evidence type="ECO:0000256" key="4">
    <source>
        <dbReference type="ARBA" id="ARBA00022840"/>
    </source>
</evidence>
<dbReference type="InterPro" id="IPR003593">
    <property type="entry name" value="AAA+_ATPase"/>
</dbReference>
<dbReference type="PROSITE" id="PS00211">
    <property type="entry name" value="ABC_TRANSPORTER_1"/>
    <property type="match status" value="1"/>
</dbReference>
<organism evidence="6 7">
    <name type="scientific">Clostridium innocuum</name>
    <dbReference type="NCBI Taxonomy" id="1522"/>
    <lineage>
        <taxon>Bacteria</taxon>
        <taxon>Bacillati</taxon>
        <taxon>Bacillota</taxon>
        <taxon>Clostridia</taxon>
        <taxon>Eubacteriales</taxon>
        <taxon>Clostridiaceae</taxon>
        <taxon>Clostridium</taxon>
    </lineage>
</organism>
<dbReference type="Pfam" id="PF00005">
    <property type="entry name" value="ABC_tran"/>
    <property type="match status" value="1"/>
</dbReference>
<dbReference type="PROSITE" id="PS50893">
    <property type="entry name" value="ABC_TRANSPORTER_2"/>
    <property type="match status" value="1"/>
</dbReference>
<dbReference type="InterPro" id="IPR027417">
    <property type="entry name" value="P-loop_NTPase"/>
</dbReference>
<keyword evidence="4 6" id="KW-0067">ATP-binding</keyword>
<name>A0A099I646_CLOIN</name>
<dbReference type="SUPFAM" id="SSF52540">
    <property type="entry name" value="P-loop containing nucleoside triphosphate hydrolases"/>
    <property type="match status" value="1"/>
</dbReference>
<evidence type="ECO:0000313" key="7">
    <source>
        <dbReference type="Proteomes" id="UP000030008"/>
    </source>
</evidence>
<evidence type="ECO:0000256" key="1">
    <source>
        <dbReference type="ARBA" id="ARBA00005417"/>
    </source>
</evidence>
<evidence type="ECO:0000313" key="6">
    <source>
        <dbReference type="EMBL" id="KGJ52752.1"/>
    </source>
</evidence>
<comment type="similarity">
    <text evidence="1">Belongs to the ABC transporter superfamily.</text>
</comment>
<dbReference type="GO" id="GO:0016887">
    <property type="term" value="F:ATP hydrolysis activity"/>
    <property type="evidence" value="ECO:0007669"/>
    <property type="project" value="InterPro"/>
</dbReference>
<keyword evidence="2" id="KW-0813">Transport</keyword>
<reference evidence="6 7" key="1">
    <citation type="submission" date="2014-08" db="EMBL/GenBank/DDBJ databases">
        <title>Clostridium innocuum, an unnegligible vancomycin-resistant pathogen causing extra-intestinal infections.</title>
        <authorList>
            <person name="Feng Y."/>
            <person name="Chiu C.-H."/>
        </authorList>
    </citation>
    <scope>NUCLEOTIDE SEQUENCE [LARGE SCALE GENOMIC DNA]</scope>
    <source>
        <strain evidence="6 7">AN88</strain>
    </source>
</reference>
<sequence length="287" mass="32338">MNVKLEQLSKHFGSVIAVQHMNAVLKPGITGLLGANGSGKTTLLRMMVNVLPPDEGHILYGDIDIREKREEYLANIGYMPQHLGMYPTFRVEEFLQYMGAVKGLTKSYTTQRIQELLPAVHLEPQRKKKIRTLSGGMRQRLGIAQALLNDPAVLILDEPTAGLDPKERNQFSQLLSEMSKDKIILLSTHIVSDVEAIADQIMIMKKGCLIAHDTPQKLLSMLDGRVKERQVSQKELEQLRGHAVICYQRVSTQGTLVRYLDETGRDACSVEPTLNDLYLYHFQEEEA</sequence>
<evidence type="ECO:0000259" key="5">
    <source>
        <dbReference type="PROSITE" id="PS50893"/>
    </source>
</evidence>
<accession>A0A099I646</accession>
<dbReference type="Proteomes" id="UP000030008">
    <property type="component" value="Unassembled WGS sequence"/>
</dbReference>
<dbReference type="InterPro" id="IPR017871">
    <property type="entry name" value="ABC_transporter-like_CS"/>
</dbReference>
<dbReference type="InterPro" id="IPR003439">
    <property type="entry name" value="ABC_transporter-like_ATP-bd"/>
</dbReference>
<dbReference type="RefSeq" id="WP_009587786.1">
    <property type="nucleotide sequence ID" value="NZ_CAXULZ010000016.1"/>
</dbReference>
<feature type="domain" description="ABC transporter" evidence="5">
    <location>
        <begin position="3"/>
        <end position="231"/>
    </location>
</feature>
<dbReference type="SMART" id="SM00382">
    <property type="entry name" value="AAA"/>
    <property type="match status" value="1"/>
</dbReference>
<comment type="caution">
    <text evidence="6">The sequence shown here is derived from an EMBL/GenBank/DDBJ whole genome shotgun (WGS) entry which is preliminary data.</text>
</comment>
<evidence type="ECO:0000256" key="3">
    <source>
        <dbReference type="ARBA" id="ARBA00022741"/>
    </source>
</evidence>
<evidence type="ECO:0000256" key="2">
    <source>
        <dbReference type="ARBA" id="ARBA00022448"/>
    </source>
</evidence>
<protein>
    <submittedName>
        <fullName evidence="6">ABC transporter ATP-binding protein</fullName>
    </submittedName>
</protein>